<proteinExistence type="predicted"/>
<name>A0AA48WAV2_9BURK</name>
<accession>A0AA48WAV2</accession>
<protein>
    <submittedName>
        <fullName evidence="1">Uncharacterized protein</fullName>
    </submittedName>
</protein>
<reference evidence="1 2" key="1">
    <citation type="submission" date="2020-11" db="EMBL/GenBank/DDBJ databases">
        <authorList>
            <person name="Sun Q."/>
        </authorList>
    </citation>
    <scope>NUCLEOTIDE SEQUENCE [LARGE SCALE GENOMIC DNA]</scope>
    <source>
        <strain evidence="1 2">P8398</strain>
    </source>
</reference>
<dbReference type="EMBL" id="CP065053">
    <property type="protein sequence ID" value="QPI48576.1"/>
    <property type="molecule type" value="Genomic_DNA"/>
</dbReference>
<keyword evidence="2" id="KW-1185">Reference proteome</keyword>
<dbReference type="RefSeq" id="WP_206088185.1">
    <property type="nucleotide sequence ID" value="NZ_CP065053.1"/>
</dbReference>
<evidence type="ECO:0000313" key="2">
    <source>
        <dbReference type="Proteomes" id="UP000662888"/>
    </source>
</evidence>
<dbReference type="Proteomes" id="UP000662888">
    <property type="component" value="Chromosome"/>
</dbReference>
<sequence>MTAQLTLPAVQVLTDPPAGPPSLERPLTLQLGPLSFPDGQPLRQDDTRKIGAFVYRAQGSAEQIWNEGERNWTKVPPDLATLATLTPLPLQFKAGDPAPWQGLLVAAGQKDQGGAARFATAQNGAPAYRLRAFVNARRDGIDYTGLGPPSADLHFVSLAESQRFAVRLDTGDAQNCQQVRLMLKNGALSEAGYVEIRTTGGQEVEIANCTPGGAVKARIVLLDNGDIRLEPASGRNIVLGGTLEAERITYQPHNGAGRLTL</sequence>
<gene>
    <name evidence="1" type="ORF">IV454_24060</name>
</gene>
<evidence type="ECO:0000313" key="1">
    <source>
        <dbReference type="EMBL" id="QPI48576.1"/>
    </source>
</evidence>
<organism evidence="1 2">
    <name type="scientific">Massilia antarctica</name>
    <dbReference type="NCBI Taxonomy" id="2765360"/>
    <lineage>
        <taxon>Bacteria</taxon>
        <taxon>Pseudomonadati</taxon>
        <taxon>Pseudomonadota</taxon>
        <taxon>Betaproteobacteria</taxon>
        <taxon>Burkholderiales</taxon>
        <taxon>Oxalobacteraceae</taxon>
        <taxon>Telluria group</taxon>
        <taxon>Massilia</taxon>
    </lineage>
</organism>